<evidence type="ECO:0000313" key="2">
    <source>
        <dbReference type="EMBL" id="UQA97340.1"/>
    </source>
</evidence>
<proteinExistence type="predicted"/>
<keyword evidence="2" id="KW-0503">Monooxygenase</keyword>
<feature type="domain" description="ABM" evidence="1">
    <location>
        <begin position="14"/>
        <end position="101"/>
    </location>
</feature>
<dbReference type="PROSITE" id="PS51725">
    <property type="entry name" value="ABM"/>
    <property type="match status" value="1"/>
</dbReference>
<dbReference type="InterPro" id="IPR007138">
    <property type="entry name" value="ABM_dom"/>
</dbReference>
<sequence>MQPNDLDPTGSGVVTFLNRFTVHASPEEFEKAFAETGRYLADRDGFLRYTLHQHAEDPTRWFNIAHWRDAHAFRAAVGQPSFPQHAAAVRELSTSEPGLYVPRQHVSAERAATEDR</sequence>
<dbReference type="InterPro" id="IPR011008">
    <property type="entry name" value="Dimeric_a/b-barrel"/>
</dbReference>
<dbReference type="GO" id="GO:0004497">
    <property type="term" value="F:monooxygenase activity"/>
    <property type="evidence" value="ECO:0007669"/>
    <property type="project" value="UniProtKB-KW"/>
</dbReference>
<dbReference type="RefSeq" id="WP_248868266.1">
    <property type="nucleotide sequence ID" value="NZ_CP086322.1"/>
</dbReference>
<protein>
    <submittedName>
        <fullName evidence="2">Antibiotic biosynthesis monooxygenase</fullName>
    </submittedName>
</protein>
<dbReference type="SUPFAM" id="SSF54909">
    <property type="entry name" value="Dimeric alpha+beta barrel"/>
    <property type="match status" value="1"/>
</dbReference>
<reference evidence="2" key="1">
    <citation type="submission" date="2021-10" db="EMBL/GenBank/DDBJ databases">
        <title>Streptomyces nigrumlapis sp.nov.,an antimicrobial producing actinobacterium isolated from Black Gobi rocks.</title>
        <authorList>
            <person name="Wen Y."/>
            <person name="Zhang W."/>
            <person name="Liu X.G."/>
        </authorList>
    </citation>
    <scope>NUCLEOTIDE SEQUENCE</scope>
    <source>
        <strain evidence="2">ST13-2-2</strain>
    </source>
</reference>
<dbReference type="EMBL" id="CP086322">
    <property type="protein sequence ID" value="UQA97340.1"/>
    <property type="molecule type" value="Genomic_DNA"/>
</dbReference>
<gene>
    <name evidence="2" type="ORF">K9S39_40670</name>
</gene>
<evidence type="ECO:0000313" key="3">
    <source>
        <dbReference type="Proteomes" id="UP000830115"/>
    </source>
</evidence>
<dbReference type="Pfam" id="PF03992">
    <property type="entry name" value="ABM"/>
    <property type="match status" value="1"/>
</dbReference>
<keyword evidence="3" id="KW-1185">Reference proteome</keyword>
<evidence type="ECO:0000259" key="1">
    <source>
        <dbReference type="PROSITE" id="PS51725"/>
    </source>
</evidence>
<dbReference type="Proteomes" id="UP000830115">
    <property type="component" value="Chromosome"/>
</dbReference>
<dbReference type="Gene3D" id="3.30.70.100">
    <property type="match status" value="1"/>
</dbReference>
<name>A0ABY4MHQ5_9ACTN</name>
<keyword evidence="2" id="KW-0560">Oxidoreductase</keyword>
<organism evidence="2 3">
    <name type="scientific">Streptomyces halobius</name>
    <dbReference type="NCBI Taxonomy" id="2879846"/>
    <lineage>
        <taxon>Bacteria</taxon>
        <taxon>Bacillati</taxon>
        <taxon>Actinomycetota</taxon>
        <taxon>Actinomycetes</taxon>
        <taxon>Kitasatosporales</taxon>
        <taxon>Streptomycetaceae</taxon>
        <taxon>Streptomyces</taxon>
    </lineage>
</organism>
<accession>A0ABY4MHQ5</accession>